<name>A0A7W2M7U1_9FLAO</name>
<evidence type="ECO:0000313" key="1">
    <source>
        <dbReference type="EMBL" id="MBA6154278.1"/>
    </source>
</evidence>
<protein>
    <recommendedName>
        <fullName evidence="3">GIY-YIG nuclease family protein</fullName>
    </recommendedName>
</protein>
<accession>A0A7W2M7U1</accession>
<gene>
    <name evidence="1" type="ORF">H3Z82_16245</name>
</gene>
<proteinExistence type="predicted"/>
<dbReference type="Proteomes" id="UP000541857">
    <property type="component" value="Unassembled WGS sequence"/>
</dbReference>
<organism evidence="1 2">
    <name type="scientific">Gelidibacter maritimus</name>
    <dbReference type="NCBI Taxonomy" id="2761487"/>
    <lineage>
        <taxon>Bacteria</taxon>
        <taxon>Pseudomonadati</taxon>
        <taxon>Bacteroidota</taxon>
        <taxon>Flavobacteriia</taxon>
        <taxon>Flavobacteriales</taxon>
        <taxon>Flavobacteriaceae</taxon>
        <taxon>Gelidibacter</taxon>
    </lineage>
</organism>
<keyword evidence="2" id="KW-1185">Reference proteome</keyword>
<reference evidence="1 2" key="1">
    <citation type="submission" date="2020-07" db="EMBL/GenBank/DDBJ databases">
        <title>Bacterium isolated from marine sediment.</title>
        <authorList>
            <person name="Shang D."/>
        </authorList>
    </citation>
    <scope>NUCLEOTIDE SEQUENCE [LARGE SCALE GENOMIC DNA]</scope>
    <source>
        <strain evidence="1 2">F6074</strain>
    </source>
</reference>
<dbReference type="RefSeq" id="WP_182206557.1">
    <property type="nucleotide sequence ID" value="NZ_JACGLT010000017.1"/>
</dbReference>
<comment type="caution">
    <text evidence="1">The sequence shown here is derived from an EMBL/GenBank/DDBJ whole genome shotgun (WGS) entry which is preliminary data.</text>
</comment>
<dbReference type="AlphaFoldDB" id="A0A7W2M7U1"/>
<dbReference type="EMBL" id="JACGLT010000017">
    <property type="protein sequence ID" value="MBA6154278.1"/>
    <property type="molecule type" value="Genomic_DNA"/>
</dbReference>
<evidence type="ECO:0000313" key="2">
    <source>
        <dbReference type="Proteomes" id="UP000541857"/>
    </source>
</evidence>
<evidence type="ECO:0008006" key="3">
    <source>
        <dbReference type="Google" id="ProtNLM"/>
    </source>
</evidence>
<sequence>MRTNVNTFLARAKEVHGDKYDYSKVDYQTTEKKVIIICKEHGEFLMRPRAHYADQRGCPNCDKTGKSGFHKSPWYEKTKRLYLIEFSGNGERFLKFGVTSNKVEERIIKGQILYQYKILFDEKFSDGEKAIEIEKKLKSKYLKIPYVPEMSFRGSSECLEFGIKEHLLKDLKRIMIKKTSG</sequence>